<dbReference type="InterPro" id="IPR031656">
    <property type="entry name" value="DAO_C"/>
</dbReference>
<comment type="similarity">
    <text evidence="2 6">Belongs to the FAD-dependent glycerol-3-phosphate dehydrogenase family.</text>
</comment>
<dbReference type="InterPro" id="IPR000447">
    <property type="entry name" value="G3P_DH_FAD-dep"/>
</dbReference>
<evidence type="ECO:0000313" key="9">
    <source>
        <dbReference type="EMBL" id="MEV8468886.1"/>
    </source>
</evidence>
<sequence>MSHHRGIQDSYDLLVIGGGINGAGIAVDAAGRGLKVALLESVDFASGTSSRSSKLIHGGLRYLEYYDFRLVRESLSERERLMKKAAHIAWPLRFVMPVVPGTKPSWLVRIGLFLYDHLAPRATLKGTETVRLSEQPGRMGFAEGYDKAFIYSDCWVDDARLVVANLQGAAAEGADILARTAFETAERTNNGWRVTARDEESGTAFTLHADIIVNAAGPWAVPIARSVPGVSTDYSAKLVRGSHIILPRLYDGDNATMLQVGDGRIVVTMPYETDYTLVGTTDHDHDDDPRRVGITVDERDYLLGVANKFFARQSTVDDIAWTYAGVRPLFEEGKSRDSNPTTVTRDYSFKLDRGADGKGAPFLTVLGGKLTTYRRLADHVVRDLKPFLPSDVGPGKTGESILPGADIGSAGPVAFAETLRGPYPWLPDDLRQRLARTYGSCVHDLLAGLRSLQDLGPCFGGDLYRAEVDYLIRAEWVASAEDVLWRRTKCGLRLPTESFPALADYIAQARSGPAQKKESVS</sequence>
<dbReference type="NCBIfam" id="NF008899">
    <property type="entry name" value="PRK12266.1"/>
    <property type="match status" value="1"/>
</dbReference>
<evidence type="ECO:0000256" key="3">
    <source>
        <dbReference type="ARBA" id="ARBA00022630"/>
    </source>
</evidence>
<dbReference type="RefSeq" id="WP_366194841.1">
    <property type="nucleotide sequence ID" value="NZ_JBFBVU010000048.1"/>
</dbReference>
<name>A0ABV3LBE3_9RHOB</name>
<dbReference type="Proteomes" id="UP001553161">
    <property type="component" value="Unassembled WGS sequence"/>
</dbReference>
<evidence type="ECO:0000256" key="2">
    <source>
        <dbReference type="ARBA" id="ARBA00007330"/>
    </source>
</evidence>
<keyword evidence="4" id="KW-0274">FAD</keyword>
<evidence type="ECO:0000256" key="5">
    <source>
        <dbReference type="ARBA" id="ARBA00023002"/>
    </source>
</evidence>
<dbReference type="Gene3D" id="6.10.250.1890">
    <property type="match status" value="1"/>
</dbReference>
<feature type="domain" description="Alpha-glycerophosphate oxidase C-terminal" evidence="8">
    <location>
        <begin position="397"/>
        <end position="495"/>
    </location>
</feature>
<dbReference type="EC" id="1.1.5.3" evidence="6"/>
<evidence type="ECO:0000259" key="7">
    <source>
        <dbReference type="Pfam" id="PF01266"/>
    </source>
</evidence>
<comment type="caution">
    <text evidence="9">The sequence shown here is derived from an EMBL/GenBank/DDBJ whole genome shotgun (WGS) entry which is preliminary data.</text>
</comment>
<dbReference type="PROSITE" id="PS00977">
    <property type="entry name" value="FAD_G3PDH_1"/>
    <property type="match status" value="1"/>
</dbReference>
<accession>A0ABV3LBE3</accession>
<evidence type="ECO:0000256" key="1">
    <source>
        <dbReference type="ARBA" id="ARBA00001974"/>
    </source>
</evidence>
<organism evidence="9 10">
    <name type="scientific">Meridianimarinicoccus marinus</name>
    <dbReference type="NCBI Taxonomy" id="3231483"/>
    <lineage>
        <taxon>Bacteria</taxon>
        <taxon>Pseudomonadati</taxon>
        <taxon>Pseudomonadota</taxon>
        <taxon>Alphaproteobacteria</taxon>
        <taxon>Rhodobacterales</taxon>
        <taxon>Paracoccaceae</taxon>
        <taxon>Meridianimarinicoccus</taxon>
    </lineage>
</organism>
<keyword evidence="3 6" id="KW-0285">Flavoprotein</keyword>
<dbReference type="Gene3D" id="3.50.50.60">
    <property type="entry name" value="FAD/NAD(P)-binding domain"/>
    <property type="match status" value="1"/>
</dbReference>
<gene>
    <name evidence="9" type="primary">glpD</name>
    <name evidence="9" type="ORF">AB0T83_19225</name>
</gene>
<dbReference type="Gene3D" id="1.10.8.870">
    <property type="entry name" value="Alpha-glycerophosphate oxidase, cap domain"/>
    <property type="match status" value="1"/>
</dbReference>
<dbReference type="InterPro" id="IPR006076">
    <property type="entry name" value="FAD-dep_OxRdtase"/>
</dbReference>
<evidence type="ECO:0000313" key="10">
    <source>
        <dbReference type="Proteomes" id="UP001553161"/>
    </source>
</evidence>
<feature type="domain" description="FAD dependent oxidoreductase" evidence="7">
    <location>
        <begin position="12"/>
        <end position="335"/>
    </location>
</feature>
<dbReference type="PROSITE" id="PS00978">
    <property type="entry name" value="FAD_G3PDH_2"/>
    <property type="match status" value="1"/>
</dbReference>
<dbReference type="PANTHER" id="PTHR11985">
    <property type="entry name" value="GLYCEROL-3-PHOSPHATE DEHYDROGENASE"/>
    <property type="match status" value="1"/>
</dbReference>
<keyword evidence="5 6" id="KW-0560">Oxidoreductase</keyword>
<proteinExistence type="inferred from homology"/>
<dbReference type="Gene3D" id="3.30.9.10">
    <property type="entry name" value="D-Amino Acid Oxidase, subunit A, domain 2"/>
    <property type="match status" value="1"/>
</dbReference>
<dbReference type="GO" id="GO:0004368">
    <property type="term" value="F:glycerol-3-phosphate dehydrogenase (quinone) activity"/>
    <property type="evidence" value="ECO:0007669"/>
    <property type="project" value="UniProtKB-EC"/>
</dbReference>
<dbReference type="InterPro" id="IPR036188">
    <property type="entry name" value="FAD/NAD-bd_sf"/>
</dbReference>
<comment type="catalytic activity">
    <reaction evidence="6">
        <text>a quinone + sn-glycerol 3-phosphate = dihydroxyacetone phosphate + a quinol</text>
        <dbReference type="Rhea" id="RHEA:18977"/>
        <dbReference type="ChEBI" id="CHEBI:24646"/>
        <dbReference type="ChEBI" id="CHEBI:57597"/>
        <dbReference type="ChEBI" id="CHEBI:57642"/>
        <dbReference type="ChEBI" id="CHEBI:132124"/>
        <dbReference type="EC" id="1.1.5.3"/>
    </reaction>
</comment>
<evidence type="ECO:0000256" key="4">
    <source>
        <dbReference type="ARBA" id="ARBA00022827"/>
    </source>
</evidence>
<dbReference type="SUPFAM" id="SSF51905">
    <property type="entry name" value="FAD/NAD(P)-binding domain"/>
    <property type="match status" value="1"/>
</dbReference>
<comment type="cofactor">
    <cofactor evidence="1 6">
        <name>FAD</name>
        <dbReference type="ChEBI" id="CHEBI:57692"/>
    </cofactor>
</comment>
<evidence type="ECO:0000256" key="6">
    <source>
        <dbReference type="RuleBase" id="RU361217"/>
    </source>
</evidence>
<dbReference type="EMBL" id="JBFBVU010000048">
    <property type="protein sequence ID" value="MEV8468886.1"/>
    <property type="molecule type" value="Genomic_DNA"/>
</dbReference>
<evidence type="ECO:0000259" key="8">
    <source>
        <dbReference type="Pfam" id="PF16901"/>
    </source>
</evidence>
<dbReference type="Pfam" id="PF16901">
    <property type="entry name" value="DAO_C"/>
    <property type="match status" value="1"/>
</dbReference>
<keyword evidence="10" id="KW-1185">Reference proteome</keyword>
<protein>
    <recommendedName>
        <fullName evidence="6">Glycerol-3-phosphate dehydrogenase</fullName>
        <ecNumber evidence="6">1.1.5.3</ecNumber>
    </recommendedName>
</protein>
<dbReference type="InterPro" id="IPR038299">
    <property type="entry name" value="DAO_C_sf"/>
</dbReference>
<dbReference type="PANTHER" id="PTHR11985:SF15">
    <property type="entry name" value="GLYCEROL-3-PHOSPHATE DEHYDROGENASE, MITOCHONDRIAL"/>
    <property type="match status" value="1"/>
</dbReference>
<reference evidence="9 10" key="1">
    <citation type="submission" date="2024-07" db="EMBL/GenBank/DDBJ databases">
        <authorList>
            <person name="Kang M."/>
        </authorList>
    </citation>
    <scope>NUCLEOTIDE SEQUENCE [LARGE SCALE GENOMIC DNA]</scope>
    <source>
        <strain evidence="9 10">DFM31</strain>
    </source>
</reference>
<dbReference type="Pfam" id="PF01266">
    <property type="entry name" value="DAO"/>
    <property type="match status" value="1"/>
</dbReference>
<dbReference type="PRINTS" id="PR01001">
    <property type="entry name" value="FADG3PDH"/>
</dbReference>
<dbReference type="NCBIfam" id="NF009906">
    <property type="entry name" value="PRK13369.1"/>
    <property type="match status" value="1"/>
</dbReference>